<name>A0A0E9XNJ1_ANGAN</name>
<sequence>MLVRCLYIGPTSHPASKYILYATVVYFC</sequence>
<dbReference type="AlphaFoldDB" id="A0A0E9XNJ1"/>
<reference evidence="1" key="1">
    <citation type="submission" date="2014-11" db="EMBL/GenBank/DDBJ databases">
        <authorList>
            <person name="Amaro Gonzalez C."/>
        </authorList>
    </citation>
    <scope>NUCLEOTIDE SEQUENCE</scope>
</reference>
<reference evidence="1" key="2">
    <citation type="journal article" date="2015" name="Fish Shellfish Immunol.">
        <title>Early steps in the European eel (Anguilla anguilla)-Vibrio vulnificus interaction in the gills: Role of the RtxA13 toxin.</title>
        <authorList>
            <person name="Callol A."/>
            <person name="Pajuelo D."/>
            <person name="Ebbesson L."/>
            <person name="Teles M."/>
            <person name="MacKenzie S."/>
            <person name="Amaro C."/>
        </authorList>
    </citation>
    <scope>NUCLEOTIDE SEQUENCE</scope>
</reference>
<proteinExistence type="predicted"/>
<dbReference type="EMBL" id="GBXM01005319">
    <property type="protein sequence ID" value="JAI03259.1"/>
    <property type="molecule type" value="Transcribed_RNA"/>
</dbReference>
<protein>
    <submittedName>
        <fullName evidence="1">Uncharacterized protein</fullName>
    </submittedName>
</protein>
<organism evidence="1">
    <name type="scientific">Anguilla anguilla</name>
    <name type="common">European freshwater eel</name>
    <name type="synonym">Muraena anguilla</name>
    <dbReference type="NCBI Taxonomy" id="7936"/>
    <lineage>
        <taxon>Eukaryota</taxon>
        <taxon>Metazoa</taxon>
        <taxon>Chordata</taxon>
        <taxon>Craniata</taxon>
        <taxon>Vertebrata</taxon>
        <taxon>Euteleostomi</taxon>
        <taxon>Actinopterygii</taxon>
        <taxon>Neopterygii</taxon>
        <taxon>Teleostei</taxon>
        <taxon>Anguilliformes</taxon>
        <taxon>Anguillidae</taxon>
        <taxon>Anguilla</taxon>
    </lineage>
</organism>
<accession>A0A0E9XNJ1</accession>
<evidence type="ECO:0000313" key="1">
    <source>
        <dbReference type="EMBL" id="JAI03259.1"/>
    </source>
</evidence>